<organism evidence="2 3">
    <name type="scientific">Caenorhabditis angaria</name>
    <dbReference type="NCBI Taxonomy" id="860376"/>
    <lineage>
        <taxon>Eukaryota</taxon>
        <taxon>Metazoa</taxon>
        <taxon>Ecdysozoa</taxon>
        <taxon>Nematoda</taxon>
        <taxon>Chromadorea</taxon>
        <taxon>Rhabditida</taxon>
        <taxon>Rhabditina</taxon>
        <taxon>Rhabditomorpha</taxon>
        <taxon>Rhabditoidea</taxon>
        <taxon>Rhabditidae</taxon>
        <taxon>Peloderinae</taxon>
        <taxon>Caenorhabditis</taxon>
    </lineage>
</organism>
<keyword evidence="3" id="KW-1185">Reference proteome</keyword>
<keyword evidence="1" id="KW-0812">Transmembrane</keyword>
<dbReference type="EMBL" id="CANHGI010000005">
    <property type="protein sequence ID" value="CAI5450636.1"/>
    <property type="molecule type" value="Genomic_DNA"/>
</dbReference>
<evidence type="ECO:0000313" key="3">
    <source>
        <dbReference type="Proteomes" id="UP001152747"/>
    </source>
</evidence>
<keyword evidence="1" id="KW-0472">Membrane</keyword>
<comment type="caution">
    <text evidence="2">The sequence shown here is derived from an EMBL/GenBank/DDBJ whole genome shotgun (WGS) entry which is preliminary data.</text>
</comment>
<proteinExistence type="predicted"/>
<feature type="transmembrane region" description="Helical" evidence="1">
    <location>
        <begin position="47"/>
        <end position="67"/>
    </location>
</feature>
<protein>
    <submittedName>
        <fullName evidence="2">Uncharacterized protein</fullName>
    </submittedName>
</protein>
<accession>A0A9P1IT39</accession>
<dbReference type="Proteomes" id="UP001152747">
    <property type="component" value="Unassembled WGS sequence"/>
</dbReference>
<feature type="transmembrane region" description="Helical" evidence="1">
    <location>
        <begin position="88"/>
        <end position="107"/>
    </location>
</feature>
<dbReference type="Pfam" id="PF10318">
    <property type="entry name" value="7TM_GPCR_Srh"/>
    <property type="match status" value="1"/>
</dbReference>
<dbReference type="AlphaFoldDB" id="A0A9P1IT39"/>
<dbReference type="InterPro" id="IPR019422">
    <property type="entry name" value="7TM_GPCR_serpentine_rcpt_Srh"/>
</dbReference>
<evidence type="ECO:0000313" key="2">
    <source>
        <dbReference type="EMBL" id="CAI5450636.1"/>
    </source>
</evidence>
<name>A0A9P1IT39_9PELO</name>
<keyword evidence="1" id="KW-1133">Transmembrane helix</keyword>
<sequence length="122" mass="13803">MSSMKWVIFQCCAWSAALDITFSGGTTPFVLFPTLAGVPLGVFSSLKIGVIFQTFFEILLFVGVGVSNICIMENRYSVMRDRQFMHPILIYFLNFVGAAVVLIVMYFDIPEQNEARRIVFEL</sequence>
<evidence type="ECO:0000256" key="1">
    <source>
        <dbReference type="SAM" id="Phobius"/>
    </source>
</evidence>
<dbReference type="OrthoDB" id="5854902at2759"/>
<gene>
    <name evidence="2" type="ORF">CAMP_LOCUS13273</name>
</gene>
<reference evidence="2" key="1">
    <citation type="submission" date="2022-11" db="EMBL/GenBank/DDBJ databases">
        <authorList>
            <person name="Kikuchi T."/>
        </authorList>
    </citation>
    <scope>NUCLEOTIDE SEQUENCE</scope>
    <source>
        <strain evidence="2">PS1010</strain>
    </source>
</reference>